<dbReference type="STRING" id="266264.Rmet_6534"/>
<evidence type="ECO:0000313" key="1">
    <source>
        <dbReference type="EMBL" id="ADC45141.1"/>
    </source>
</evidence>
<dbReference type="HOGENOM" id="CLU_2685192_0_0_4"/>
<evidence type="ECO:0000313" key="2">
    <source>
        <dbReference type="Proteomes" id="UP000002429"/>
    </source>
</evidence>
<evidence type="ECO:0008006" key="3">
    <source>
        <dbReference type="Google" id="ProtNLM"/>
    </source>
</evidence>
<gene>
    <name evidence="1" type="ordered locus">Rmet_6534</name>
</gene>
<proteinExistence type="predicted"/>
<dbReference type="AlphaFoldDB" id="D3DXX1"/>
<protein>
    <recommendedName>
        <fullName evidence="3">C2H2-type domain-containing protein</fullName>
    </recommendedName>
</protein>
<name>D3DXX1_CUPMC</name>
<dbReference type="KEGG" id="rme:Rmet_6534"/>
<accession>D3DXX1</accession>
<sequence>MTHMKLHLTGDRNQCPTCRLYFNSTSAFDKHRVGTWDDRRCLTVPEMEALGMAINKAGFWVGRPRSGNAIPSRT</sequence>
<organism evidence="1 2">
    <name type="scientific">Cupriavidus metallidurans (strain ATCC 43123 / DSM 2839 / NBRC 102507 / CH34)</name>
    <name type="common">Ralstonia metallidurans</name>
    <dbReference type="NCBI Taxonomy" id="266264"/>
    <lineage>
        <taxon>Bacteria</taxon>
        <taxon>Pseudomonadati</taxon>
        <taxon>Pseudomonadota</taxon>
        <taxon>Betaproteobacteria</taxon>
        <taxon>Burkholderiales</taxon>
        <taxon>Burkholderiaceae</taxon>
        <taxon>Cupriavidus</taxon>
    </lineage>
</organism>
<reference evidence="2" key="1">
    <citation type="journal article" date="2010" name="PLoS ONE">
        <title>The complete genome sequence of Cupriavidus metallidurans strain CH34, a master survivalist in harsh and anthropogenic environments.</title>
        <authorList>
            <person name="Janssen P.J."/>
            <person name="Van Houdt R."/>
            <person name="Moors H."/>
            <person name="Monsieurs P."/>
            <person name="Morin N."/>
            <person name="Michaux A."/>
            <person name="Benotmane M.A."/>
            <person name="Leys N."/>
            <person name="Vallaeys T."/>
            <person name="Lapidus A."/>
            <person name="Monchy S."/>
            <person name="Medigue C."/>
            <person name="Taghavi S."/>
            <person name="McCorkle S."/>
            <person name="Dunn J."/>
            <person name="van der Lelie D."/>
            <person name="Mergeay M."/>
        </authorList>
    </citation>
    <scope>NUCLEOTIDE SEQUENCE [LARGE SCALE GENOMIC DNA]</scope>
    <source>
        <strain evidence="2">ATCC 43123 / DSM 2839 / NBRC 102507 / CH34</strain>
    </source>
</reference>
<dbReference type="EMBL" id="CP000352">
    <property type="protein sequence ID" value="ADC45141.1"/>
    <property type="molecule type" value="Genomic_DNA"/>
</dbReference>
<dbReference type="eggNOG" id="ENOG50337UK">
    <property type="taxonomic scope" value="Bacteria"/>
</dbReference>
<dbReference type="Proteomes" id="UP000002429">
    <property type="component" value="Chromosome"/>
</dbReference>
<keyword evidence="2" id="KW-1185">Reference proteome</keyword>